<gene>
    <name evidence="3" type="ORF">EA655_14425</name>
</gene>
<dbReference type="OrthoDB" id="2086224at2"/>
<dbReference type="PANTHER" id="PTHR46438">
    <property type="entry name" value="ALPHA/BETA-HYDROLASES SUPERFAMILY PROTEIN"/>
    <property type="match status" value="1"/>
</dbReference>
<protein>
    <submittedName>
        <fullName evidence="3">Alpha/beta hydrolase</fullName>
    </submittedName>
</protein>
<dbReference type="InterPro" id="IPR000073">
    <property type="entry name" value="AB_hydrolase_1"/>
</dbReference>
<evidence type="ECO:0000259" key="2">
    <source>
        <dbReference type="Pfam" id="PF12697"/>
    </source>
</evidence>
<dbReference type="GO" id="GO:0016787">
    <property type="term" value="F:hydrolase activity"/>
    <property type="evidence" value="ECO:0007669"/>
    <property type="project" value="UniProtKB-KW"/>
</dbReference>
<dbReference type="AlphaFoldDB" id="A0A4Q8M1B0"/>
<feature type="chain" id="PRO_5020674826" evidence="1">
    <location>
        <begin position="31"/>
        <end position="315"/>
    </location>
</feature>
<name>A0A4Q8M1B0_9GAMM</name>
<sequence>MTPASLMVRCLRRVTLLALLCLVTAATAQAAPPDSAPWWTGLPPMKHTTVYGQTLRYYDVGSGPTLVLLHGLGSNAGFDWGAVIPELAKHYRVLAPDQLGFGQSAKPSIAYGVTTWVDMLGGFLRDRDVQEFSLAGESLGGWIAGLYTVRASQSASLPMPTRLILVDAGGHPSMKPIPGKSGGPASWPPLSIAGTREGLSRFVFHDPNKVTAQIAEQAFAMRLAEGSQYTQDSFRQGLGADASVFLDQAALARLDLPVLVVWGAQDRLVPPANGKDFAAWIPHARLVTIDQAGHAPAVEQPQRFLEAALPFLQGR</sequence>
<dbReference type="PRINTS" id="PR00111">
    <property type="entry name" value="ABHYDROLASE"/>
</dbReference>
<dbReference type="InterPro" id="IPR029058">
    <property type="entry name" value="AB_hydrolase_fold"/>
</dbReference>
<dbReference type="Gene3D" id="3.40.50.1820">
    <property type="entry name" value="alpha/beta hydrolase"/>
    <property type="match status" value="1"/>
</dbReference>
<evidence type="ECO:0000256" key="1">
    <source>
        <dbReference type="SAM" id="SignalP"/>
    </source>
</evidence>
<evidence type="ECO:0000313" key="4">
    <source>
        <dbReference type="Proteomes" id="UP000294164"/>
    </source>
</evidence>
<accession>A0A4Q8M1B0</accession>
<keyword evidence="3" id="KW-0378">Hydrolase</keyword>
<dbReference type="PANTHER" id="PTHR46438:SF11">
    <property type="entry name" value="LIPASE-RELATED"/>
    <property type="match status" value="1"/>
</dbReference>
<dbReference type="Proteomes" id="UP000294164">
    <property type="component" value="Unassembled WGS sequence"/>
</dbReference>
<feature type="signal peptide" evidence="1">
    <location>
        <begin position="1"/>
        <end position="30"/>
    </location>
</feature>
<feature type="domain" description="AB hydrolase-1" evidence="2">
    <location>
        <begin position="66"/>
        <end position="307"/>
    </location>
</feature>
<comment type="caution">
    <text evidence="3">The sequence shown here is derived from an EMBL/GenBank/DDBJ whole genome shotgun (WGS) entry which is preliminary data.</text>
</comment>
<evidence type="ECO:0000313" key="3">
    <source>
        <dbReference type="EMBL" id="TAA39668.1"/>
    </source>
</evidence>
<proteinExistence type="predicted"/>
<dbReference type="SUPFAM" id="SSF53474">
    <property type="entry name" value="alpha/beta-Hydrolases"/>
    <property type="match status" value="1"/>
</dbReference>
<keyword evidence="1" id="KW-0732">Signal</keyword>
<dbReference type="EMBL" id="SHMG01000009">
    <property type="protein sequence ID" value="TAA39668.1"/>
    <property type="molecule type" value="Genomic_DNA"/>
</dbReference>
<dbReference type="Pfam" id="PF12697">
    <property type="entry name" value="Abhydrolase_6"/>
    <property type="match status" value="1"/>
</dbReference>
<dbReference type="RefSeq" id="WP_130535215.1">
    <property type="nucleotide sequence ID" value="NZ_SHMG01000009.1"/>
</dbReference>
<reference evidence="3 4" key="1">
    <citation type="submission" date="2019-02" db="EMBL/GenBank/DDBJ databases">
        <title>WGS of Pseudoxanthomonas species novum from clinical isolates.</title>
        <authorList>
            <person name="Bernier A.-M."/>
            <person name="Bernard K."/>
            <person name="Vachon A."/>
        </authorList>
    </citation>
    <scope>NUCLEOTIDE SEQUENCE [LARGE SCALE GENOMIC DNA]</scope>
    <source>
        <strain evidence="3 4">NML130969</strain>
    </source>
</reference>
<organism evidence="3 4">
    <name type="scientific">Pseudoxanthomonas winnipegensis</name>
    <dbReference type="NCBI Taxonomy" id="2480810"/>
    <lineage>
        <taxon>Bacteria</taxon>
        <taxon>Pseudomonadati</taxon>
        <taxon>Pseudomonadota</taxon>
        <taxon>Gammaproteobacteria</taxon>
        <taxon>Lysobacterales</taxon>
        <taxon>Lysobacteraceae</taxon>
        <taxon>Pseudoxanthomonas</taxon>
    </lineage>
</organism>